<dbReference type="GO" id="GO:0005524">
    <property type="term" value="F:ATP binding"/>
    <property type="evidence" value="ECO:0007669"/>
    <property type="project" value="UniProtKB-KW"/>
</dbReference>
<dbReference type="GO" id="GO:1903805">
    <property type="term" value="P:L-valine import across plasma membrane"/>
    <property type="evidence" value="ECO:0007669"/>
    <property type="project" value="TreeGrafter"/>
</dbReference>
<evidence type="ECO:0000313" key="5">
    <source>
        <dbReference type="EMBL" id="ADI12588.1"/>
    </source>
</evidence>
<gene>
    <name evidence="5" type="ordered locus">SBI_09470</name>
</gene>
<dbReference type="GO" id="GO:0016887">
    <property type="term" value="F:ATP hydrolysis activity"/>
    <property type="evidence" value="ECO:0007669"/>
    <property type="project" value="InterPro"/>
</dbReference>
<evidence type="ECO:0000256" key="3">
    <source>
        <dbReference type="ARBA" id="ARBA00022840"/>
    </source>
</evidence>
<dbReference type="GO" id="GO:0015188">
    <property type="term" value="F:L-isoleucine transmembrane transporter activity"/>
    <property type="evidence" value="ECO:0007669"/>
    <property type="project" value="TreeGrafter"/>
</dbReference>
<dbReference type="STRING" id="749414.SBI_09470"/>
<dbReference type="InterPro" id="IPR003439">
    <property type="entry name" value="ABC_transporter-like_ATP-bd"/>
</dbReference>
<evidence type="ECO:0000256" key="2">
    <source>
        <dbReference type="ARBA" id="ARBA00022741"/>
    </source>
</evidence>
<dbReference type="InterPro" id="IPR027417">
    <property type="entry name" value="P-loop_NTPase"/>
</dbReference>
<dbReference type="InterPro" id="IPR051120">
    <property type="entry name" value="ABC_AA/LPS_Transport"/>
</dbReference>
<dbReference type="FunFam" id="3.40.50.300:FF:000421">
    <property type="entry name" value="Branched-chain amino acid ABC transporter ATP-binding protein"/>
    <property type="match status" value="1"/>
</dbReference>
<dbReference type="HOGENOM" id="CLU_000604_1_2_11"/>
<dbReference type="eggNOG" id="COG0411">
    <property type="taxonomic scope" value="Bacteria"/>
</dbReference>
<dbReference type="PANTHER" id="PTHR45772">
    <property type="entry name" value="CONSERVED COMPONENT OF ABC TRANSPORTER FOR NATURAL AMINO ACIDS-RELATED"/>
    <property type="match status" value="1"/>
</dbReference>
<dbReference type="GO" id="GO:0015192">
    <property type="term" value="F:L-phenylalanine transmembrane transporter activity"/>
    <property type="evidence" value="ECO:0007669"/>
    <property type="project" value="TreeGrafter"/>
</dbReference>
<keyword evidence="3" id="KW-0067">ATP-binding</keyword>
<sequence>MGEAGMTAERSPASASASASAPAPVLEVAGLARSFGAVRAVNGVSFQVRQGEVVSVIGPNGSGKTTTLNLLGGLLTPDSGEIRLHGRRIERLPAERRAELGIARTFQNGRVFASLPVADNVYVGQYAKLKRTRPFPRLRHLPVLRWLPLLAELLLALVQPPTVRREQSEAAARTETQLARFGTRLLPRADHRAHTLSYANRRRTEIARALALEPTLLLLDEPTAGMNQTETAEVLDQLLDLKAEGQTIVLVEHKIDLVMTVSDRVIVMDEGQAIAAGTPAEVRDDERVVEAYLGRRRAQREEASR</sequence>
<keyword evidence="2" id="KW-0547">Nucleotide-binding</keyword>
<dbReference type="KEGG" id="sbh:SBI_09470"/>
<dbReference type="Proteomes" id="UP000000377">
    <property type="component" value="Chromosome"/>
</dbReference>
<dbReference type="Pfam" id="PF12399">
    <property type="entry name" value="BCA_ABC_TP_C"/>
    <property type="match status" value="1"/>
</dbReference>
<dbReference type="GO" id="GO:0015808">
    <property type="term" value="P:L-alanine transport"/>
    <property type="evidence" value="ECO:0007669"/>
    <property type="project" value="TreeGrafter"/>
</dbReference>
<dbReference type="Pfam" id="PF00005">
    <property type="entry name" value="ABC_tran"/>
    <property type="match status" value="1"/>
</dbReference>
<feature type="domain" description="ABC transporter" evidence="4">
    <location>
        <begin position="26"/>
        <end position="295"/>
    </location>
</feature>
<dbReference type="SUPFAM" id="SSF52540">
    <property type="entry name" value="P-loop containing nucleoside triphosphate hydrolases"/>
    <property type="match status" value="1"/>
</dbReference>
<accession>D7C7P0</accession>
<evidence type="ECO:0000313" key="6">
    <source>
        <dbReference type="Proteomes" id="UP000000377"/>
    </source>
</evidence>
<name>D7C7P0_STRBB</name>
<proteinExistence type="predicted"/>
<dbReference type="SMART" id="SM00382">
    <property type="entry name" value="AAA"/>
    <property type="match status" value="1"/>
</dbReference>
<dbReference type="GO" id="GO:1903806">
    <property type="term" value="P:L-isoleucine import across plasma membrane"/>
    <property type="evidence" value="ECO:0007669"/>
    <property type="project" value="TreeGrafter"/>
</dbReference>
<dbReference type="InterPro" id="IPR003593">
    <property type="entry name" value="AAA+_ATPase"/>
</dbReference>
<dbReference type="EMBL" id="CP002047">
    <property type="protein sequence ID" value="ADI12588.1"/>
    <property type="molecule type" value="Genomic_DNA"/>
</dbReference>
<protein>
    <submittedName>
        <fullName evidence="5">Branched chain amino acid ABC transporter ATPase</fullName>
    </submittedName>
</protein>
<dbReference type="PANTHER" id="PTHR45772:SF7">
    <property type="entry name" value="AMINO ACID ABC TRANSPORTER ATP-BINDING PROTEIN"/>
    <property type="match status" value="1"/>
</dbReference>
<organism evidence="5 6">
    <name type="scientific">Streptomyces bingchenggensis (strain BCW-1)</name>
    <dbReference type="NCBI Taxonomy" id="749414"/>
    <lineage>
        <taxon>Bacteria</taxon>
        <taxon>Bacillati</taxon>
        <taxon>Actinomycetota</taxon>
        <taxon>Actinomycetes</taxon>
        <taxon>Kitasatosporales</taxon>
        <taxon>Streptomycetaceae</taxon>
        <taxon>Streptomyces</taxon>
    </lineage>
</organism>
<dbReference type="Gene3D" id="3.40.50.300">
    <property type="entry name" value="P-loop containing nucleotide triphosphate hydrolases"/>
    <property type="match status" value="1"/>
</dbReference>
<dbReference type="InterPro" id="IPR032823">
    <property type="entry name" value="BCA_ABC_TP_C"/>
</dbReference>
<dbReference type="PATRIC" id="fig|749414.3.peg.9752"/>
<dbReference type="AlphaFoldDB" id="D7C7P0"/>
<evidence type="ECO:0000256" key="1">
    <source>
        <dbReference type="ARBA" id="ARBA00022448"/>
    </source>
</evidence>
<keyword evidence="6" id="KW-1185">Reference proteome</keyword>
<dbReference type="GO" id="GO:0042941">
    <property type="term" value="P:D-alanine transmembrane transport"/>
    <property type="evidence" value="ECO:0007669"/>
    <property type="project" value="TreeGrafter"/>
</dbReference>
<dbReference type="GO" id="GO:0005304">
    <property type="term" value="F:L-valine transmembrane transporter activity"/>
    <property type="evidence" value="ECO:0007669"/>
    <property type="project" value="TreeGrafter"/>
</dbReference>
<reference evidence="5 6" key="1">
    <citation type="journal article" date="2010" name="J. Bacteriol.">
        <title>Genome sequence of the milbemycin-producing bacterium Streptomyces bingchenggensis.</title>
        <authorList>
            <person name="Wang X.J."/>
            <person name="Yan Y.J."/>
            <person name="Zhang B."/>
            <person name="An J."/>
            <person name="Wang J.J."/>
            <person name="Tian J."/>
            <person name="Jiang L."/>
            <person name="Chen Y.H."/>
            <person name="Huang S.X."/>
            <person name="Yin M."/>
            <person name="Zhang J."/>
            <person name="Gao A.L."/>
            <person name="Liu C.X."/>
            <person name="Zhu Z.X."/>
            <person name="Xiang W.S."/>
        </authorList>
    </citation>
    <scope>NUCLEOTIDE SEQUENCE [LARGE SCALE GENOMIC DNA]</scope>
    <source>
        <strain evidence="5 6">BCW-1</strain>
    </source>
</reference>
<keyword evidence="1" id="KW-0813">Transport</keyword>
<dbReference type="GO" id="GO:0005886">
    <property type="term" value="C:plasma membrane"/>
    <property type="evidence" value="ECO:0007669"/>
    <property type="project" value="TreeGrafter"/>
</dbReference>
<dbReference type="PROSITE" id="PS50893">
    <property type="entry name" value="ABC_TRANSPORTER_2"/>
    <property type="match status" value="1"/>
</dbReference>
<evidence type="ECO:0000259" key="4">
    <source>
        <dbReference type="PROSITE" id="PS50893"/>
    </source>
</evidence>